<accession>A0A1G9MZL3</accession>
<keyword evidence="2" id="KW-1185">Reference proteome</keyword>
<evidence type="ECO:0000313" key="1">
    <source>
        <dbReference type="EMBL" id="SDL79441.1"/>
    </source>
</evidence>
<dbReference type="EMBL" id="FNGS01000003">
    <property type="protein sequence ID" value="SDL79441.1"/>
    <property type="molecule type" value="Genomic_DNA"/>
</dbReference>
<proteinExistence type="predicted"/>
<gene>
    <name evidence="1" type="ORF">SAMN04488090_1800</name>
</gene>
<dbReference type="RefSeq" id="WP_093200646.1">
    <property type="nucleotide sequence ID" value="NZ_FNGS01000003.1"/>
</dbReference>
<dbReference type="Proteomes" id="UP000198901">
    <property type="component" value="Unassembled WGS sequence"/>
</dbReference>
<dbReference type="STRING" id="563176.SAMN04488090_1800"/>
<evidence type="ECO:0000313" key="2">
    <source>
        <dbReference type="Proteomes" id="UP000198901"/>
    </source>
</evidence>
<sequence length="116" mass="12438">MKTPGSISRWLSLFLTGVLLVASVAVKGVSARTLPVEKAQTEKKAVPAPKATVQAMSPMATVSVADFSFTQEFYLLPPAVFSFEVPRSETVSAGSSPFLHTYLEVLFEHVISPNAP</sequence>
<organism evidence="1 2">
    <name type="scientific">Siphonobacter aquaeclarae</name>
    <dbReference type="NCBI Taxonomy" id="563176"/>
    <lineage>
        <taxon>Bacteria</taxon>
        <taxon>Pseudomonadati</taxon>
        <taxon>Bacteroidota</taxon>
        <taxon>Cytophagia</taxon>
        <taxon>Cytophagales</taxon>
        <taxon>Cytophagaceae</taxon>
        <taxon>Siphonobacter</taxon>
    </lineage>
</organism>
<dbReference type="OrthoDB" id="961543at2"/>
<name>A0A1G9MZL3_9BACT</name>
<reference evidence="1 2" key="1">
    <citation type="submission" date="2016-10" db="EMBL/GenBank/DDBJ databases">
        <authorList>
            <person name="de Groot N.N."/>
        </authorList>
    </citation>
    <scope>NUCLEOTIDE SEQUENCE [LARGE SCALE GENOMIC DNA]</scope>
    <source>
        <strain evidence="1 2">DSM 21668</strain>
    </source>
</reference>
<protein>
    <submittedName>
        <fullName evidence="1">Uncharacterized protein</fullName>
    </submittedName>
</protein>
<dbReference type="AlphaFoldDB" id="A0A1G9MZL3"/>